<comment type="caution">
    <text evidence="2">The sequence shown here is derived from an EMBL/GenBank/DDBJ whole genome shotgun (WGS) entry which is preliminary data.</text>
</comment>
<dbReference type="EMBL" id="CAIX01000184">
    <property type="protein sequence ID" value="CCI47754.1"/>
    <property type="molecule type" value="Genomic_DNA"/>
</dbReference>
<organism evidence="2 3">
    <name type="scientific">Albugo candida</name>
    <dbReference type="NCBI Taxonomy" id="65357"/>
    <lineage>
        <taxon>Eukaryota</taxon>
        <taxon>Sar</taxon>
        <taxon>Stramenopiles</taxon>
        <taxon>Oomycota</taxon>
        <taxon>Peronosporomycetes</taxon>
        <taxon>Albuginales</taxon>
        <taxon>Albuginaceae</taxon>
        <taxon>Albugo</taxon>
    </lineage>
</organism>
<dbReference type="InParanoid" id="A0A024GN27"/>
<feature type="chain" id="PRO_5001529598" evidence="1">
    <location>
        <begin position="20"/>
        <end position="75"/>
    </location>
</feature>
<protein>
    <submittedName>
        <fullName evidence="2">Uncharacterized protein</fullName>
    </submittedName>
</protein>
<name>A0A024GN27_9STRA</name>
<gene>
    <name evidence="2" type="ORF">BN9_087700</name>
</gene>
<accession>A0A024GN27</accession>
<reference evidence="2 3" key="1">
    <citation type="submission" date="2012-05" db="EMBL/GenBank/DDBJ databases">
        <title>Recombination and specialization in a pathogen metapopulation.</title>
        <authorList>
            <person name="Gardiner A."/>
            <person name="Kemen E."/>
            <person name="Schultz-Larsen T."/>
            <person name="MacLean D."/>
            <person name="Van Oosterhout C."/>
            <person name="Jones J.D.G."/>
        </authorList>
    </citation>
    <scope>NUCLEOTIDE SEQUENCE [LARGE SCALE GENOMIC DNA]</scope>
    <source>
        <strain evidence="2 3">Ac Nc2</strain>
    </source>
</reference>
<dbReference type="AlphaFoldDB" id="A0A024GN27"/>
<dbReference type="Proteomes" id="UP000053237">
    <property type="component" value="Unassembled WGS sequence"/>
</dbReference>
<evidence type="ECO:0000256" key="1">
    <source>
        <dbReference type="SAM" id="SignalP"/>
    </source>
</evidence>
<evidence type="ECO:0000313" key="3">
    <source>
        <dbReference type="Proteomes" id="UP000053237"/>
    </source>
</evidence>
<sequence length="75" mass="8749">MRITCFMHPLYSLISLNLSFITYLPLPPLICLSSCMDSLSFVPLTHYRAMNKPECCYLHVECLFDREQSLAFLQE</sequence>
<keyword evidence="3" id="KW-1185">Reference proteome</keyword>
<keyword evidence="1" id="KW-0732">Signal</keyword>
<proteinExistence type="predicted"/>
<evidence type="ECO:0000313" key="2">
    <source>
        <dbReference type="EMBL" id="CCI47754.1"/>
    </source>
</evidence>
<feature type="signal peptide" evidence="1">
    <location>
        <begin position="1"/>
        <end position="19"/>
    </location>
</feature>